<comment type="caution">
    <text evidence="2">The sequence shown here is derived from an EMBL/GenBank/DDBJ whole genome shotgun (WGS) entry which is preliminary data.</text>
</comment>
<reference evidence="2 3" key="1">
    <citation type="journal article" date="2016" name="Nat. Commun.">
        <title>Thousands of microbial genomes shed light on interconnected biogeochemical processes in an aquifer system.</title>
        <authorList>
            <person name="Anantharaman K."/>
            <person name="Brown C.T."/>
            <person name="Hug L.A."/>
            <person name="Sharon I."/>
            <person name="Castelle C.J."/>
            <person name="Probst A.J."/>
            <person name="Thomas B.C."/>
            <person name="Singh A."/>
            <person name="Wilkins M.J."/>
            <person name="Karaoz U."/>
            <person name="Brodie E.L."/>
            <person name="Williams K.H."/>
            <person name="Hubbard S.S."/>
            <person name="Banfield J.F."/>
        </authorList>
    </citation>
    <scope>NUCLEOTIDE SEQUENCE [LARGE SCALE GENOMIC DNA]</scope>
</reference>
<organism evidence="2 3">
    <name type="scientific">Candidatus Nomurabacteria bacterium RIFCSPHIGHO2_01_FULL_39_9</name>
    <dbReference type="NCBI Taxonomy" id="1801735"/>
    <lineage>
        <taxon>Bacteria</taxon>
        <taxon>Candidatus Nomuraibacteriota</taxon>
    </lineage>
</organism>
<dbReference type="EMBL" id="MFTL01000020">
    <property type="protein sequence ID" value="OGI61393.1"/>
    <property type="molecule type" value="Genomic_DNA"/>
</dbReference>
<dbReference type="InterPro" id="IPR027417">
    <property type="entry name" value="P-loop_NTPase"/>
</dbReference>
<dbReference type="SUPFAM" id="SSF52540">
    <property type="entry name" value="P-loop containing nucleoside triphosphate hydrolases"/>
    <property type="match status" value="1"/>
</dbReference>
<dbReference type="InterPro" id="IPR002789">
    <property type="entry name" value="HerA_central"/>
</dbReference>
<feature type="domain" description="Helicase HerA central" evidence="1">
    <location>
        <begin position="29"/>
        <end position="89"/>
    </location>
</feature>
<dbReference type="STRING" id="1801735.A2645_01735"/>
<dbReference type="PANTHER" id="PTHR30121">
    <property type="entry name" value="UNCHARACTERIZED PROTEIN YJGR-RELATED"/>
    <property type="match status" value="1"/>
</dbReference>
<dbReference type="PANTHER" id="PTHR30121:SF6">
    <property type="entry name" value="SLR6007 PROTEIN"/>
    <property type="match status" value="1"/>
</dbReference>
<gene>
    <name evidence="2" type="ORF">A2645_01735</name>
</gene>
<sequence length="430" mass="48427">MSKEGIILGTNSYRGRDTEIRFAPEDRVRHFYVIGQTGTGKTNILKNMVIQDIKNGEGVCFIDPHGSDVQDILAHVPKGRADDVIYFDPSYVPRPMALNMLEYDPKYPEQKTLIVNELMAIFSKLFDLKTSGGPLFEQYFRNSALLVMEHPESGNTLLEVGRVLGSKDFRDFKLANCKNPIIVEFWKNAEKTTGEQSLANFVPYITSKFDIFISNDIMRPVVLQEKSSFNFREVMDNKKILLVNLAKGRLGEINANLIGLVLVGKILMAALSRVDMFGLKMNDFYLYIDEFQNVTTDASAQILSEARKYRLSLNIAHQFIAQLPENIKDAVFGNVGSLAVFRVGTDDAKYLETQLAPVFSADDIVKLPNFNAYLKLLIKGNPAKPFNVMPAGPMPGNPEVVMALKELSYLKFGRPREEIEAEIAKKYKEL</sequence>
<dbReference type="Gene3D" id="3.40.50.300">
    <property type="entry name" value="P-loop containing nucleotide triphosphate hydrolases"/>
    <property type="match status" value="2"/>
</dbReference>
<dbReference type="InterPro" id="IPR051162">
    <property type="entry name" value="T4SS_component"/>
</dbReference>
<dbReference type="Proteomes" id="UP000182253">
    <property type="component" value="Unassembled WGS sequence"/>
</dbReference>
<accession>A0A1F6UVK4</accession>
<evidence type="ECO:0000259" key="1">
    <source>
        <dbReference type="Pfam" id="PF01935"/>
    </source>
</evidence>
<evidence type="ECO:0000313" key="2">
    <source>
        <dbReference type="EMBL" id="OGI61393.1"/>
    </source>
</evidence>
<dbReference type="AlphaFoldDB" id="A0A1F6UVK4"/>
<name>A0A1F6UVK4_9BACT</name>
<dbReference type="Pfam" id="PF01935">
    <property type="entry name" value="DUF87"/>
    <property type="match status" value="1"/>
</dbReference>
<proteinExistence type="predicted"/>
<evidence type="ECO:0000313" key="3">
    <source>
        <dbReference type="Proteomes" id="UP000182253"/>
    </source>
</evidence>
<protein>
    <recommendedName>
        <fullName evidence="1">Helicase HerA central domain-containing protein</fullName>
    </recommendedName>
</protein>